<feature type="region of interest" description="Disordered" evidence="1">
    <location>
        <begin position="85"/>
        <end position="120"/>
    </location>
</feature>
<accession>A0ABM1R9Z0</accession>
<keyword evidence="2" id="KW-0472">Membrane</keyword>
<feature type="compositionally biased region" description="Basic residues" evidence="1">
    <location>
        <begin position="90"/>
        <end position="99"/>
    </location>
</feature>
<organism evidence="3 4">
    <name type="scientific">Camelina sativa</name>
    <name type="common">False flax</name>
    <name type="synonym">Myagrum sativum</name>
    <dbReference type="NCBI Taxonomy" id="90675"/>
    <lineage>
        <taxon>Eukaryota</taxon>
        <taxon>Viridiplantae</taxon>
        <taxon>Streptophyta</taxon>
        <taxon>Embryophyta</taxon>
        <taxon>Tracheophyta</taxon>
        <taxon>Spermatophyta</taxon>
        <taxon>Magnoliopsida</taxon>
        <taxon>eudicotyledons</taxon>
        <taxon>Gunneridae</taxon>
        <taxon>Pentapetalae</taxon>
        <taxon>rosids</taxon>
        <taxon>malvids</taxon>
        <taxon>Brassicales</taxon>
        <taxon>Brassicaceae</taxon>
        <taxon>Camelineae</taxon>
        <taxon>Camelina</taxon>
    </lineage>
</organism>
<protein>
    <submittedName>
        <fullName evidence="4">Root meristem growth factor 1-like</fullName>
    </submittedName>
</protein>
<name>A0ABM1R9Z0_CAMSA</name>
<keyword evidence="3" id="KW-1185">Reference proteome</keyword>
<reference evidence="3" key="1">
    <citation type="journal article" date="2014" name="Nat. Commun.">
        <title>The emerging biofuel crop Camelina sativa retains a highly undifferentiated hexaploid genome structure.</title>
        <authorList>
            <person name="Kagale S."/>
            <person name="Koh C."/>
            <person name="Nixon J."/>
            <person name="Bollina V."/>
            <person name="Clarke W.E."/>
            <person name="Tuteja R."/>
            <person name="Spillane C."/>
            <person name="Robinson S.J."/>
            <person name="Links M.G."/>
            <person name="Clarke C."/>
            <person name="Higgins E.E."/>
            <person name="Huebert T."/>
            <person name="Sharpe A.G."/>
            <person name="Parkin I.A."/>
        </authorList>
    </citation>
    <scope>NUCLEOTIDE SEQUENCE [LARGE SCALE GENOMIC DNA]</scope>
    <source>
        <strain evidence="3">cv. DH55</strain>
    </source>
</reference>
<dbReference type="RefSeq" id="XP_019095828.1">
    <property type="nucleotide sequence ID" value="XM_019240283.1"/>
</dbReference>
<evidence type="ECO:0000256" key="2">
    <source>
        <dbReference type="SAM" id="Phobius"/>
    </source>
</evidence>
<feature type="transmembrane region" description="Helical" evidence="2">
    <location>
        <begin position="12"/>
        <end position="30"/>
    </location>
</feature>
<proteinExistence type="predicted"/>
<dbReference type="Proteomes" id="UP000694864">
    <property type="component" value="Chromosome 18"/>
</dbReference>
<gene>
    <name evidence="4" type="primary">LOC104762190</name>
</gene>
<evidence type="ECO:0000256" key="1">
    <source>
        <dbReference type="SAM" id="MobiDB-lite"/>
    </source>
</evidence>
<evidence type="ECO:0000313" key="3">
    <source>
        <dbReference type="Proteomes" id="UP000694864"/>
    </source>
</evidence>
<keyword evidence="2" id="KW-1133">Transmembrane helix</keyword>
<reference evidence="4" key="2">
    <citation type="submission" date="2025-08" db="UniProtKB">
        <authorList>
            <consortium name="RefSeq"/>
        </authorList>
    </citation>
    <scope>IDENTIFICATION</scope>
    <source>
        <tissue evidence="4">Leaf</tissue>
    </source>
</reference>
<dbReference type="GeneID" id="104762190"/>
<evidence type="ECO:0000313" key="4">
    <source>
        <dbReference type="RefSeq" id="XP_019095828.1"/>
    </source>
</evidence>
<keyword evidence="2" id="KW-0812">Transmembrane</keyword>
<sequence length="120" mass="13873">MHTLIAKVYIYIRVYIHYFISMYVSAALVYKRMLIKISLYIALQTESTSIQIANKLAEDEVENRKTLKHVNVKVEANEKNGLEIESKETVRKRKSKKTLTKTASLTADYSNPGHHPPRHN</sequence>